<dbReference type="Proteomes" id="UP000536179">
    <property type="component" value="Unassembled WGS sequence"/>
</dbReference>
<evidence type="ECO:0000313" key="4">
    <source>
        <dbReference type="Proteomes" id="UP000536179"/>
    </source>
</evidence>
<accession>A0A7W5DWB8</accession>
<keyword evidence="4" id="KW-1185">Reference proteome</keyword>
<sequence length="140" mass="16159">MSDTVTKNESNSAAAMHHDHRQWESDVSMWRDDIDNWKDGHRAALVELKRIESKLREHEASLDAHCNQLDSHEANTLQHEHSVAADCRNHTEMNEQSIVDHAREAEAHQRLFQAHERIKKHHHTVMAHVAMLQATLNAAM</sequence>
<comment type="caution">
    <text evidence="3">The sequence shown here is derived from an EMBL/GenBank/DDBJ whole genome shotgun (WGS) entry which is preliminary data.</text>
</comment>
<dbReference type="EMBL" id="JACHXU010000004">
    <property type="protein sequence ID" value="MBB3205713.1"/>
    <property type="molecule type" value="Genomic_DNA"/>
</dbReference>
<proteinExistence type="predicted"/>
<gene>
    <name evidence="3" type="ORF">FHS27_001517</name>
</gene>
<reference evidence="3 4" key="1">
    <citation type="submission" date="2020-08" db="EMBL/GenBank/DDBJ databases">
        <title>Genomic Encyclopedia of Type Strains, Phase III (KMG-III): the genomes of soil and plant-associated and newly described type strains.</title>
        <authorList>
            <person name="Whitman W."/>
        </authorList>
    </citation>
    <scope>NUCLEOTIDE SEQUENCE [LARGE SCALE GENOMIC DNA]</scope>
    <source>
        <strain evidence="3 4">CECT 8075</strain>
    </source>
</reference>
<evidence type="ECO:0000313" key="3">
    <source>
        <dbReference type="EMBL" id="MBB3205713.1"/>
    </source>
</evidence>
<feature type="region of interest" description="Disordered" evidence="2">
    <location>
        <begin position="1"/>
        <end position="23"/>
    </location>
</feature>
<feature type="coiled-coil region" evidence="1">
    <location>
        <begin position="41"/>
        <end position="75"/>
    </location>
</feature>
<evidence type="ECO:0000256" key="2">
    <source>
        <dbReference type="SAM" id="MobiDB-lite"/>
    </source>
</evidence>
<dbReference type="AlphaFoldDB" id="A0A7W5DWB8"/>
<keyword evidence="1" id="KW-0175">Coiled coil</keyword>
<name>A0A7W5DWB8_9BACT</name>
<protein>
    <submittedName>
        <fullName evidence="3">Uncharacterized protein</fullName>
    </submittedName>
</protein>
<organism evidence="3 4">
    <name type="scientific">Aporhodopirellula rubra</name>
    <dbReference type="NCBI Taxonomy" id="980271"/>
    <lineage>
        <taxon>Bacteria</taxon>
        <taxon>Pseudomonadati</taxon>
        <taxon>Planctomycetota</taxon>
        <taxon>Planctomycetia</taxon>
        <taxon>Pirellulales</taxon>
        <taxon>Pirellulaceae</taxon>
        <taxon>Aporhodopirellula</taxon>
    </lineage>
</organism>
<feature type="compositionally biased region" description="Polar residues" evidence="2">
    <location>
        <begin position="1"/>
        <end position="13"/>
    </location>
</feature>
<dbReference type="RefSeq" id="WP_184303582.1">
    <property type="nucleotide sequence ID" value="NZ_JACHXU010000004.1"/>
</dbReference>
<evidence type="ECO:0000256" key="1">
    <source>
        <dbReference type="SAM" id="Coils"/>
    </source>
</evidence>